<dbReference type="GO" id="GO:0071222">
    <property type="term" value="P:cellular response to lipopolysaccharide"/>
    <property type="evidence" value="ECO:0007669"/>
    <property type="project" value="TreeGrafter"/>
</dbReference>
<evidence type="ECO:0000256" key="6">
    <source>
        <dbReference type="ARBA" id="ARBA00022514"/>
    </source>
</evidence>
<keyword evidence="9" id="KW-0395">Inflammatory response</keyword>
<dbReference type="GO" id="GO:0048246">
    <property type="term" value="P:macrophage chemotaxis"/>
    <property type="evidence" value="ECO:0007669"/>
    <property type="project" value="TreeGrafter"/>
</dbReference>
<dbReference type="AlphaFoldDB" id="A0A672Z3V3"/>
<dbReference type="InterPro" id="IPR020877">
    <property type="entry name" value="IL-1_CS"/>
</dbReference>
<dbReference type="GO" id="GO:1901222">
    <property type="term" value="P:regulation of non-canonical NF-kappaB signal transduction"/>
    <property type="evidence" value="ECO:0007669"/>
    <property type="project" value="TreeGrafter"/>
</dbReference>
<evidence type="ECO:0000256" key="7">
    <source>
        <dbReference type="ARBA" id="ARBA00022525"/>
    </source>
</evidence>
<dbReference type="Ensembl" id="ENSSORT00005011862.1">
    <property type="protein sequence ID" value="ENSSORP00005011480.1"/>
    <property type="gene ID" value="ENSSORG00005006138.1"/>
</dbReference>
<reference evidence="13" key="2">
    <citation type="submission" date="2025-08" db="UniProtKB">
        <authorList>
            <consortium name="Ensembl"/>
        </authorList>
    </citation>
    <scope>IDENTIFICATION</scope>
</reference>
<evidence type="ECO:0000313" key="13">
    <source>
        <dbReference type="Ensembl" id="ENSSORP00005011480.1"/>
    </source>
</evidence>
<dbReference type="GO" id="GO:0005125">
    <property type="term" value="F:cytokine activity"/>
    <property type="evidence" value="ECO:0007669"/>
    <property type="project" value="UniProtKB-UniRule"/>
</dbReference>
<keyword evidence="6" id="KW-0202">Cytokine</keyword>
<dbReference type="InterPro" id="IPR000975">
    <property type="entry name" value="IL-1_fam"/>
</dbReference>
<keyword evidence="14" id="KW-1185">Reference proteome</keyword>
<evidence type="ECO:0000256" key="8">
    <source>
        <dbReference type="ARBA" id="ARBA00022620"/>
    </source>
</evidence>
<dbReference type="InParanoid" id="A0A672Z3V3"/>
<keyword evidence="8" id="KW-0666">Pyrogen</keyword>
<dbReference type="PROSITE" id="PS00253">
    <property type="entry name" value="INTERLEUKIN_1"/>
    <property type="match status" value="1"/>
</dbReference>
<keyword evidence="10" id="KW-0458">Lysosome</keyword>
<dbReference type="SUPFAM" id="SSF50353">
    <property type="entry name" value="Cytokine"/>
    <property type="match status" value="1"/>
</dbReference>
<dbReference type="PRINTS" id="PR01357">
    <property type="entry name" value="INTRLEUKN1AB"/>
</dbReference>
<dbReference type="SMART" id="SM00125">
    <property type="entry name" value="IL1"/>
    <property type="match status" value="1"/>
</dbReference>
<evidence type="ECO:0000256" key="3">
    <source>
        <dbReference type="ARBA" id="ARBA00004550"/>
    </source>
</evidence>
<evidence type="ECO:0000256" key="4">
    <source>
        <dbReference type="ARBA" id="ARBA00010448"/>
    </source>
</evidence>
<keyword evidence="11" id="KW-0497">Mitogen</keyword>
<organism evidence="13 14">
    <name type="scientific">Sphaeramia orbicularis</name>
    <name type="common">orbiculate cardinalfish</name>
    <dbReference type="NCBI Taxonomy" id="375764"/>
    <lineage>
        <taxon>Eukaryota</taxon>
        <taxon>Metazoa</taxon>
        <taxon>Chordata</taxon>
        <taxon>Craniata</taxon>
        <taxon>Vertebrata</taxon>
        <taxon>Euteleostomi</taxon>
        <taxon>Actinopterygii</taxon>
        <taxon>Neopterygii</taxon>
        <taxon>Teleostei</taxon>
        <taxon>Neoteleostei</taxon>
        <taxon>Acanthomorphata</taxon>
        <taxon>Gobiaria</taxon>
        <taxon>Kurtiformes</taxon>
        <taxon>Apogonoidei</taxon>
        <taxon>Apogonidae</taxon>
        <taxon>Apogoninae</taxon>
        <taxon>Sphaeramia</taxon>
    </lineage>
</organism>
<dbReference type="Proteomes" id="UP000472271">
    <property type="component" value="Chromosome 12"/>
</dbReference>
<evidence type="ECO:0000256" key="2">
    <source>
        <dbReference type="ARBA" id="ARBA00004514"/>
    </source>
</evidence>
<dbReference type="PRINTS" id="PR01359">
    <property type="entry name" value="INTRLEUKIN1B"/>
</dbReference>
<comment type="subcellular location">
    <subcellularLocation>
        <location evidence="2">Cytoplasm</location>
        <location evidence="2">Cytosol</location>
    </subcellularLocation>
    <subcellularLocation>
        <location evidence="1">Lysosome</location>
    </subcellularLocation>
    <subcellularLocation>
        <location evidence="3">Secreted</location>
        <location evidence="3">Extracellular exosome</location>
    </subcellularLocation>
</comment>
<evidence type="ECO:0000256" key="5">
    <source>
        <dbReference type="ARBA" id="ARBA00022490"/>
    </source>
</evidence>
<dbReference type="InterPro" id="IPR008996">
    <property type="entry name" value="IL1/FGF"/>
</dbReference>
<dbReference type="GO" id="GO:0005149">
    <property type="term" value="F:interleukin-1 receptor binding"/>
    <property type="evidence" value="ECO:0007669"/>
    <property type="project" value="UniProtKB-UniRule"/>
</dbReference>
<proteinExistence type="inferred from homology"/>
<reference evidence="13" key="3">
    <citation type="submission" date="2025-09" db="UniProtKB">
        <authorList>
            <consortium name="Ensembl"/>
        </authorList>
    </citation>
    <scope>IDENTIFICATION</scope>
</reference>
<keyword evidence="7 12" id="KW-0964">Secreted</keyword>
<accession>A0A672Z3V3</accession>
<sequence length="265" mass="30200">MEFDLSQALDGSPTFDDETFQLSCYDMTDVEDKTYPLDKGLDLVISYNRKTMQRVANLVVAVNRMKKSLKNCGRGLSNEQLCSEILESLVEETTIDTVEQPSRQKIYTRVNSVKHCTITDSSKKDVVHGPEEMELQAITLKGGSCERKVEFTLLRYVTPEPQPGKGQPVVLSIRNTGIHISCSMTGNRAVLKLERCLEEHLERISDEQNMDRFLFYHTVTGLDETKFESVRCPSWYISTSCKDENMLLEMCEVDNVGRLKSFMIN</sequence>
<dbReference type="GO" id="GO:0051781">
    <property type="term" value="P:positive regulation of cell division"/>
    <property type="evidence" value="ECO:0007669"/>
    <property type="project" value="UniProtKB-KW"/>
</dbReference>
<dbReference type="GO" id="GO:0010628">
    <property type="term" value="P:positive regulation of gene expression"/>
    <property type="evidence" value="ECO:0007669"/>
    <property type="project" value="TreeGrafter"/>
</dbReference>
<dbReference type="GO" id="GO:0001660">
    <property type="term" value="P:fever generation"/>
    <property type="evidence" value="ECO:0007669"/>
    <property type="project" value="UniProtKB-KW"/>
</dbReference>
<name>A0A672Z3V3_9TELE</name>
<evidence type="ECO:0000256" key="9">
    <source>
        <dbReference type="ARBA" id="ARBA00023198"/>
    </source>
</evidence>
<dbReference type="GO" id="GO:0005615">
    <property type="term" value="C:extracellular space"/>
    <property type="evidence" value="ECO:0007669"/>
    <property type="project" value="UniProtKB-KW"/>
</dbReference>
<reference evidence="13" key="1">
    <citation type="submission" date="2019-06" db="EMBL/GenBank/DDBJ databases">
        <authorList>
            <consortium name="Wellcome Sanger Institute Data Sharing"/>
        </authorList>
    </citation>
    <scope>NUCLEOTIDE SEQUENCE [LARGE SCALE GENOMIC DNA]</scope>
</reference>
<dbReference type="OrthoDB" id="9449069at2759"/>
<dbReference type="PANTHER" id="PTHR10078:SF30">
    <property type="entry name" value="INTERLEUKIN-1 BETA"/>
    <property type="match status" value="1"/>
</dbReference>
<evidence type="ECO:0000256" key="12">
    <source>
        <dbReference type="RuleBase" id="RU003753"/>
    </source>
</evidence>
<comment type="similarity">
    <text evidence="4 12">Belongs to the IL-1 family.</text>
</comment>
<dbReference type="PANTHER" id="PTHR10078">
    <property type="entry name" value="INTERLEUKIN-1 FAMILY MEMBER"/>
    <property type="match status" value="1"/>
</dbReference>
<evidence type="ECO:0000256" key="1">
    <source>
        <dbReference type="ARBA" id="ARBA00004371"/>
    </source>
</evidence>
<dbReference type="Gene3D" id="2.80.10.50">
    <property type="match status" value="1"/>
</dbReference>
<evidence type="ECO:0000256" key="11">
    <source>
        <dbReference type="ARBA" id="ARBA00023246"/>
    </source>
</evidence>
<evidence type="ECO:0000313" key="14">
    <source>
        <dbReference type="Proteomes" id="UP000472271"/>
    </source>
</evidence>
<dbReference type="GO" id="GO:0042119">
    <property type="term" value="P:neutrophil activation"/>
    <property type="evidence" value="ECO:0007669"/>
    <property type="project" value="TreeGrafter"/>
</dbReference>
<keyword evidence="5" id="KW-0963">Cytoplasm</keyword>
<dbReference type="GO" id="GO:0006955">
    <property type="term" value="P:immune response"/>
    <property type="evidence" value="ECO:0007669"/>
    <property type="project" value="InterPro"/>
</dbReference>
<protein>
    <recommendedName>
        <fullName evidence="12">Interleukin-1</fullName>
    </recommendedName>
</protein>
<dbReference type="GO" id="GO:0005829">
    <property type="term" value="C:cytosol"/>
    <property type="evidence" value="ECO:0007669"/>
    <property type="project" value="UniProtKB-SubCell"/>
</dbReference>
<gene>
    <name evidence="13" type="primary">il1b</name>
</gene>
<dbReference type="GO" id="GO:0019221">
    <property type="term" value="P:cytokine-mediated signaling pathway"/>
    <property type="evidence" value="ECO:0007669"/>
    <property type="project" value="TreeGrafter"/>
</dbReference>
<evidence type="ECO:0000256" key="10">
    <source>
        <dbReference type="ARBA" id="ARBA00023228"/>
    </source>
</evidence>
<dbReference type="PRINTS" id="PR00264">
    <property type="entry name" value="INTERLEUKIN1"/>
</dbReference>
<dbReference type="GO" id="GO:0005764">
    <property type="term" value="C:lysosome"/>
    <property type="evidence" value="ECO:0007669"/>
    <property type="project" value="UniProtKB-SubCell"/>
</dbReference>
<dbReference type="Pfam" id="PF00340">
    <property type="entry name" value="IL1"/>
    <property type="match status" value="1"/>
</dbReference>